<organism evidence="1 2">
    <name type="scientific">Amaricoccus macauensis</name>
    <dbReference type="NCBI Taxonomy" id="57001"/>
    <lineage>
        <taxon>Bacteria</taxon>
        <taxon>Pseudomonadati</taxon>
        <taxon>Pseudomonadota</taxon>
        <taxon>Alphaproteobacteria</taxon>
        <taxon>Rhodobacterales</taxon>
        <taxon>Paracoccaceae</taxon>
        <taxon>Amaricoccus</taxon>
    </lineage>
</organism>
<protein>
    <submittedName>
        <fullName evidence="1">Uncharacterized protein</fullName>
    </submittedName>
</protein>
<name>A0A840SM13_9RHOB</name>
<dbReference type="Proteomes" id="UP000549457">
    <property type="component" value="Unassembled WGS sequence"/>
</dbReference>
<gene>
    <name evidence="1" type="ORF">HNP73_001581</name>
</gene>
<proteinExistence type="predicted"/>
<dbReference type="EMBL" id="JACHFM010000002">
    <property type="protein sequence ID" value="MBB5221645.1"/>
    <property type="molecule type" value="Genomic_DNA"/>
</dbReference>
<accession>A0A840SM13</accession>
<dbReference type="RefSeq" id="WP_184148120.1">
    <property type="nucleotide sequence ID" value="NZ_JACHFM010000002.1"/>
</dbReference>
<keyword evidence="2" id="KW-1185">Reference proteome</keyword>
<sequence>MVATVVECRRDGDLSSRRAADLTRARIFRRLSVSNGAASRGVRILFPEGPVLTGGAFAFLTPE</sequence>
<dbReference type="AlphaFoldDB" id="A0A840SM13"/>
<comment type="caution">
    <text evidence="1">The sequence shown here is derived from an EMBL/GenBank/DDBJ whole genome shotgun (WGS) entry which is preliminary data.</text>
</comment>
<reference evidence="1 2" key="1">
    <citation type="submission" date="2020-08" db="EMBL/GenBank/DDBJ databases">
        <title>Genomic Encyclopedia of Type Strains, Phase IV (KMG-IV): sequencing the most valuable type-strain genomes for metagenomic binning, comparative biology and taxonomic classification.</title>
        <authorList>
            <person name="Goeker M."/>
        </authorList>
    </citation>
    <scope>NUCLEOTIDE SEQUENCE [LARGE SCALE GENOMIC DNA]</scope>
    <source>
        <strain evidence="1 2">DSM 101730</strain>
    </source>
</reference>
<evidence type="ECO:0000313" key="2">
    <source>
        <dbReference type="Proteomes" id="UP000549457"/>
    </source>
</evidence>
<evidence type="ECO:0000313" key="1">
    <source>
        <dbReference type="EMBL" id="MBB5221645.1"/>
    </source>
</evidence>